<dbReference type="RefSeq" id="WP_089821234.1">
    <property type="nucleotide sequence ID" value="NZ_FODV01000002.1"/>
</dbReference>
<name>A0A1H8P947_9EURY</name>
<dbReference type="Pfam" id="PF15915">
    <property type="entry name" value="BAT"/>
    <property type="match status" value="1"/>
</dbReference>
<sequence>MSVIGEFTVPSDSFLLGQTLTEVPEMVVELQRVVAHSHDRLVPFFWVHHGDKERFDALLRDDPTLDEVVQLDEFERGTSYRGVWTKHAEGVAYAYIEQGGAILEASGQDDTWTLRIRFDDDESVSEFHSYCQREEIPFVLDRLYRPSQPKGGGQYGLTPTQRETLVEAYKCGYYDVPREVNMTDLADDLETTQQSLSKQFRRSYASLIENTLVVSDEEQMCPDGPNK</sequence>
<evidence type="ECO:0000256" key="2">
    <source>
        <dbReference type="ARBA" id="ARBA00023163"/>
    </source>
</evidence>
<dbReference type="Pfam" id="PF04967">
    <property type="entry name" value="HTH_10"/>
    <property type="match status" value="1"/>
</dbReference>
<organism evidence="5 6">
    <name type="scientific">Halogranum amylolyticum</name>
    <dbReference type="NCBI Taxonomy" id="660520"/>
    <lineage>
        <taxon>Archaea</taxon>
        <taxon>Methanobacteriati</taxon>
        <taxon>Methanobacteriota</taxon>
        <taxon>Stenosarchaea group</taxon>
        <taxon>Halobacteria</taxon>
        <taxon>Halobacteriales</taxon>
        <taxon>Haloferacaceae</taxon>
    </lineage>
</organism>
<accession>A0A1H8P947</accession>
<gene>
    <name evidence="5" type="ORF">SAMN04487948_102154</name>
</gene>
<dbReference type="OrthoDB" id="194721at2157"/>
<evidence type="ECO:0000313" key="5">
    <source>
        <dbReference type="EMBL" id="SEO38311.1"/>
    </source>
</evidence>
<dbReference type="PANTHER" id="PTHR34236:SF1">
    <property type="entry name" value="DIMETHYL SULFOXIDE REDUCTASE TRANSCRIPTIONAL ACTIVATOR"/>
    <property type="match status" value="1"/>
</dbReference>
<dbReference type="Proteomes" id="UP000199126">
    <property type="component" value="Unassembled WGS sequence"/>
</dbReference>
<evidence type="ECO:0000256" key="1">
    <source>
        <dbReference type="ARBA" id="ARBA00023015"/>
    </source>
</evidence>
<keyword evidence="6" id="KW-1185">Reference proteome</keyword>
<reference evidence="6" key="1">
    <citation type="submission" date="2016-10" db="EMBL/GenBank/DDBJ databases">
        <authorList>
            <person name="Varghese N."/>
            <person name="Submissions S."/>
        </authorList>
    </citation>
    <scope>NUCLEOTIDE SEQUENCE [LARGE SCALE GENOMIC DNA]</scope>
    <source>
        <strain evidence="6">CGMCC 1.10121</strain>
    </source>
</reference>
<feature type="domain" description="HTH bat-type" evidence="3">
    <location>
        <begin position="157"/>
        <end position="208"/>
    </location>
</feature>
<evidence type="ECO:0000259" key="3">
    <source>
        <dbReference type="Pfam" id="PF04967"/>
    </source>
</evidence>
<keyword evidence="2" id="KW-0804">Transcription</keyword>
<dbReference type="EMBL" id="FODV01000002">
    <property type="protein sequence ID" value="SEO38311.1"/>
    <property type="molecule type" value="Genomic_DNA"/>
</dbReference>
<dbReference type="InterPro" id="IPR007050">
    <property type="entry name" value="HTH_bacterioopsin"/>
</dbReference>
<evidence type="ECO:0008006" key="7">
    <source>
        <dbReference type="Google" id="ProtNLM"/>
    </source>
</evidence>
<proteinExistence type="predicted"/>
<evidence type="ECO:0000313" key="6">
    <source>
        <dbReference type="Proteomes" id="UP000199126"/>
    </source>
</evidence>
<protein>
    <recommendedName>
        <fullName evidence="7">GAF and HTH_10 associated domain-containing protein</fullName>
    </recommendedName>
</protein>
<dbReference type="PANTHER" id="PTHR34236">
    <property type="entry name" value="DIMETHYL SULFOXIDE REDUCTASE TRANSCRIPTIONAL ACTIVATOR"/>
    <property type="match status" value="1"/>
</dbReference>
<dbReference type="AlphaFoldDB" id="A0A1H8P947"/>
<feature type="domain" description="Bacterioopsin transcriptional activator GAF and HTH associated" evidence="4">
    <location>
        <begin position="6"/>
        <end position="134"/>
    </location>
</feature>
<evidence type="ECO:0000259" key="4">
    <source>
        <dbReference type="Pfam" id="PF15915"/>
    </source>
</evidence>
<dbReference type="InterPro" id="IPR031803">
    <property type="entry name" value="BAT_GAF/HTH-assoc"/>
</dbReference>
<keyword evidence="1" id="KW-0805">Transcription regulation</keyword>